<dbReference type="InterPro" id="IPR016181">
    <property type="entry name" value="Acyl_CoA_acyltransferase"/>
</dbReference>
<keyword evidence="3" id="KW-1185">Reference proteome</keyword>
<dbReference type="SUPFAM" id="SSF55729">
    <property type="entry name" value="Acyl-CoA N-acyltransferases (Nat)"/>
    <property type="match status" value="1"/>
</dbReference>
<sequence length="110" mass="11758">MTLTDKTGAPVTVTREADRFNVDVEGKTVGHAAFAARDGKRVFFHTEVADGYEGRGLATLLIGAALQATRADGTRIVPVCEMVAAYIDKHPEFADITDAATPEIRQGLPD</sequence>
<dbReference type="InterPro" id="IPR045057">
    <property type="entry name" value="Gcn5-rel_NAT"/>
</dbReference>
<evidence type="ECO:0000259" key="1">
    <source>
        <dbReference type="PROSITE" id="PS51729"/>
    </source>
</evidence>
<accession>A0ABM9M1J1</accession>
<keyword evidence="2" id="KW-0808">Transferase</keyword>
<dbReference type="PANTHER" id="PTHR31435:SF10">
    <property type="entry name" value="BSR4717 PROTEIN"/>
    <property type="match status" value="1"/>
</dbReference>
<evidence type="ECO:0000313" key="2">
    <source>
        <dbReference type="EMBL" id="CAJ1508556.1"/>
    </source>
</evidence>
<dbReference type="Proteomes" id="UP001190465">
    <property type="component" value="Chromosome"/>
</dbReference>
<proteinExistence type="predicted"/>
<dbReference type="Pfam" id="PF14542">
    <property type="entry name" value="Acetyltransf_CG"/>
    <property type="match status" value="1"/>
</dbReference>
<reference evidence="2 3" key="1">
    <citation type="submission" date="2023-08" db="EMBL/GenBank/DDBJ databases">
        <authorList>
            <person name="Folkvardsen B D."/>
            <person name="Norman A."/>
        </authorList>
    </citation>
    <scope>NUCLEOTIDE SEQUENCE [LARGE SCALE GENOMIC DNA]</scope>
    <source>
        <strain evidence="2 3">Mu0053</strain>
    </source>
</reference>
<keyword evidence="2" id="KW-0012">Acyltransferase</keyword>
<feature type="domain" description="N-acetyltransferase" evidence="1">
    <location>
        <begin position="12"/>
        <end position="98"/>
    </location>
</feature>
<dbReference type="PROSITE" id="PS51729">
    <property type="entry name" value="GNAT_YJDJ"/>
    <property type="match status" value="1"/>
</dbReference>
<dbReference type="EC" id="2.3.1.-" evidence="2"/>
<protein>
    <submittedName>
        <fullName evidence="2">GNAT family N-acetyltransferase</fullName>
        <ecNumber evidence="2">2.3.1.-</ecNumber>
    </submittedName>
</protein>
<dbReference type="EMBL" id="OY726397">
    <property type="protein sequence ID" value="CAJ1508556.1"/>
    <property type="molecule type" value="Genomic_DNA"/>
</dbReference>
<dbReference type="RefSeq" id="WP_308479232.1">
    <property type="nucleotide sequence ID" value="NZ_OY726397.1"/>
</dbReference>
<dbReference type="InterPro" id="IPR031165">
    <property type="entry name" value="GNAT_YJDJ"/>
</dbReference>
<dbReference type="Gene3D" id="3.40.630.30">
    <property type="match status" value="1"/>
</dbReference>
<evidence type="ECO:0000313" key="3">
    <source>
        <dbReference type="Proteomes" id="UP001190465"/>
    </source>
</evidence>
<name>A0ABM9M1J1_9MYCO</name>
<dbReference type="GO" id="GO:0016746">
    <property type="term" value="F:acyltransferase activity"/>
    <property type="evidence" value="ECO:0007669"/>
    <property type="project" value="UniProtKB-KW"/>
</dbReference>
<dbReference type="PANTHER" id="PTHR31435">
    <property type="entry name" value="PROTEIN NATD1"/>
    <property type="match status" value="1"/>
</dbReference>
<organism evidence="2 3">
    <name type="scientific">[Mycobacterium] burgundiense</name>
    <dbReference type="NCBI Taxonomy" id="3064286"/>
    <lineage>
        <taxon>Bacteria</taxon>
        <taxon>Bacillati</taxon>
        <taxon>Actinomycetota</taxon>
        <taxon>Actinomycetes</taxon>
        <taxon>Mycobacteriales</taxon>
        <taxon>Mycobacteriaceae</taxon>
        <taxon>Mycolicibacterium</taxon>
    </lineage>
</organism>
<gene>
    <name evidence="2" type="ORF">MU0053_003889</name>
</gene>